<dbReference type="Gene3D" id="3.30.70.100">
    <property type="match status" value="1"/>
</dbReference>
<comment type="similarity">
    <text evidence="1">Belongs to the TrhO family.</text>
</comment>
<dbReference type="AlphaFoldDB" id="A0A5C0ZWD4"/>
<evidence type="ECO:0000256" key="1">
    <source>
        <dbReference type="HAMAP-Rule" id="MF_00469"/>
    </source>
</evidence>
<dbReference type="GO" id="GO:0006400">
    <property type="term" value="P:tRNA modification"/>
    <property type="evidence" value="ECO:0007669"/>
    <property type="project" value="UniProtKB-UniRule"/>
</dbReference>
<dbReference type="KEGG" id="kuy:FY550_02870"/>
<keyword evidence="1" id="KW-0819">tRNA processing</keyword>
<dbReference type="HAMAP" id="MF_00469">
    <property type="entry name" value="TrhO"/>
    <property type="match status" value="1"/>
</dbReference>
<dbReference type="NCBIfam" id="NF001136">
    <property type="entry name" value="PRK00142.1-4"/>
    <property type="match status" value="1"/>
</dbReference>
<evidence type="ECO:0000256" key="2">
    <source>
        <dbReference type="SAM" id="MobiDB-lite"/>
    </source>
</evidence>
<gene>
    <name evidence="1" type="primary">trhO</name>
    <name evidence="4" type="ORF">FY550_02870</name>
</gene>
<dbReference type="Gene3D" id="3.40.250.10">
    <property type="entry name" value="Rhodanese-like domain"/>
    <property type="match status" value="1"/>
</dbReference>
<protein>
    <recommendedName>
        <fullName evidence="1">tRNA uridine(34) hydroxylase</fullName>
        <ecNumber evidence="1">1.14.-.-</ecNumber>
    </recommendedName>
    <alternativeName>
        <fullName evidence="1">tRNA hydroxylation protein O</fullName>
    </alternativeName>
</protein>
<proteinExistence type="inferred from homology"/>
<evidence type="ECO:0000313" key="4">
    <source>
        <dbReference type="EMBL" id="QEL10176.1"/>
    </source>
</evidence>
<dbReference type="Pfam" id="PF00581">
    <property type="entry name" value="Rhodanese"/>
    <property type="match status" value="1"/>
</dbReference>
<keyword evidence="5" id="KW-1185">Reference proteome</keyword>
<dbReference type="Proteomes" id="UP000322553">
    <property type="component" value="Chromosome"/>
</dbReference>
<dbReference type="GO" id="GO:0016740">
    <property type="term" value="F:transferase activity"/>
    <property type="evidence" value="ECO:0007669"/>
    <property type="project" value="UniProtKB-KW"/>
</dbReference>
<dbReference type="InterPro" id="IPR036873">
    <property type="entry name" value="Rhodanese-like_dom_sf"/>
</dbReference>
<dbReference type="CDD" id="cd01518">
    <property type="entry name" value="RHOD_YceA"/>
    <property type="match status" value="1"/>
</dbReference>
<name>A0A5C0ZWD4_9GAMM</name>
<dbReference type="InterPro" id="IPR001763">
    <property type="entry name" value="Rhodanese-like_dom"/>
</dbReference>
<dbReference type="InterPro" id="IPR040503">
    <property type="entry name" value="TRHO_N"/>
</dbReference>
<feature type="domain" description="Rhodanese" evidence="3">
    <location>
        <begin position="130"/>
        <end position="224"/>
    </location>
</feature>
<dbReference type="SUPFAM" id="SSF52821">
    <property type="entry name" value="Rhodanese/Cell cycle control phosphatase"/>
    <property type="match status" value="1"/>
</dbReference>
<feature type="region of interest" description="Disordered" evidence="2">
    <location>
        <begin position="279"/>
        <end position="316"/>
    </location>
</feature>
<dbReference type="EMBL" id="CP043420">
    <property type="protein sequence ID" value="QEL10176.1"/>
    <property type="molecule type" value="Genomic_DNA"/>
</dbReference>
<comment type="catalytic activity">
    <reaction evidence="1">
        <text>uridine(34) in tRNA + AH2 + O2 = 5-hydroxyuridine(34) in tRNA + A + H2O</text>
        <dbReference type="Rhea" id="RHEA:64224"/>
        <dbReference type="Rhea" id="RHEA-COMP:11727"/>
        <dbReference type="Rhea" id="RHEA-COMP:13381"/>
        <dbReference type="ChEBI" id="CHEBI:13193"/>
        <dbReference type="ChEBI" id="CHEBI:15377"/>
        <dbReference type="ChEBI" id="CHEBI:15379"/>
        <dbReference type="ChEBI" id="CHEBI:17499"/>
        <dbReference type="ChEBI" id="CHEBI:65315"/>
        <dbReference type="ChEBI" id="CHEBI:136877"/>
    </reaction>
</comment>
<keyword evidence="4" id="KW-0808">Transferase</keyword>
<comment type="function">
    <text evidence="1">Catalyzes oxygen-dependent 5-hydroxyuridine (ho5U) modification at position 34 in tRNAs.</text>
</comment>
<accession>A0A5C0ZWD4</accession>
<dbReference type="GO" id="GO:0016705">
    <property type="term" value="F:oxidoreductase activity, acting on paired donors, with incorporation or reduction of molecular oxygen"/>
    <property type="evidence" value="ECO:0007669"/>
    <property type="project" value="UniProtKB-UniRule"/>
</dbReference>
<dbReference type="InterPro" id="IPR020936">
    <property type="entry name" value="TrhO"/>
</dbReference>
<dbReference type="PANTHER" id="PTHR43268">
    <property type="entry name" value="THIOSULFATE SULFURTRANSFERASE/RHODANESE-LIKE DOMAIN-CONTAINING PROTEIN 2"/>
    <property type="match status" value="1"/>
</dbReference>
<dbReference type="PANTHER" id="PTHR43268:SF3">
    <property type="entry name" value="RHODANESE-LIKE DOMAIN-CONTAINING PROTEIN 7-RELATED"/>
    <property type="match status" value="1"/>
</dbReference>
<dbReference type="Pfam" id="PF17773">
    <property type="entry name" value="UPF0176_N"/>
    <property type="match status" value="1"/>
</dbReference>
<dbReference type="SMART" id="SM00450">
    <property type="entry name" value="RHOD"/>
    <property type="match status" value="1"/>
</dbReference>
<sequence length="316" mass="35981">MSLATESAAPIVVAALYKFVSLPDYQALREPLLEVMRAHAVKGTLLLAEEGINGTVAATRENIDALLAWLKADPRLQDIDHKESYTSEHPFHRTKVKLKREIVTMGVEGVDPNRQVGTYVEPQAWNALIEDPEVLVLDTRNEYEVEIGSFEGAVDPRTQSFREFPEYVKQHYDPAQHRRVAMFCTGGIRCEKASSWMLEQGFEEVYHLKGGILKYLEEVPEAQSKWQGDCFVFDDRVTVRHDLSEGDFDQCHACRRPISVEDRQSPFYEPGVSCPHCHDSLPEKTRAGARERQRQIELAKARGEPHPIGRDPRQEQ</sequence>
<organism evidence="4 5">
    <name type="scientific">Kushneria phosphatilytica</name>
    <dbReference type="NCBI Taxonomy" id="657387"/>
    <lineage>
        <taxon>Bacteria</taxon>
        <taxon>Pseudomonadati</taxon>
        <taxon>Pseudomonadota</taxon>
        <taxon>Gammaproteobacteria</taxon>
        <taxon>Oceanospirillales</taxon>
        <taxon>Halomonadaceae</taxon>
        <taxon>Kushneria</taxon>
    </lineage>
</organism>
<dbReference type="PROSITE" id="PS50206">
    <property type="entry name" value="RHODANESE_3"/>
    <property type="match status" value="1"/>
</dbReference>
<dbReference type="RefSeq" id="WP_149054345.1">
    <property type="nucleotide sequence ID" value="NZ_CP043420.1"/>
</dbReference>
<reference evidence="4 5" key="1">
    <citation type="submission" date="2019-08" db="EMBL/GenBank/DDBJ databases">
        <title>Complete genome sequence of Kushneria sp. YCWA18, a halophilic phosphate-solubilizing bacterium isolated from Daqiao saltern in China.</title>
        <authorList>
            <person name="Du G.-X."/>
            <person name="Qu L.-Y."/>
        </authorList>
    </citation>
    <scope>NUCLEOTIDE SEQUENCE [LARGE SCALE GENOMIC DNA]</scope>
    <source>
        <strain evidence="4 5">YCWA18</strain>
    </source>
</reference>
<evidence type="ECO:0000313" key="5">
    <source>
        <dbReference type="Proteomes" id="UP000322553"/>
    </source>
</evidence>
<dbReference type="EC" id="1.14.-.-" evidence="1"/>
<evidence type="ECO:0000259" key="3">
    <source>
        <dbReference type="PROSITE" id="PS50206"/>
    </source>
</evidence>
<keyword evidence="1" id="KW-0560">Oxidoreductase</keyword>